<dbReference type="PANTHER" id="PTHR47331">
    <property type="entry name" value="PHD-TYPE DOMAIN-CONTAINING PROTEIN"/>
    <property type="match status" value="1"/>
</dbReference>
<evidence type="ECO:0000259" key="1">
    <source>
        <dbReference type="Pfam" id="PF00078"/>
    </source>
</evidence>
<sequence length="217" mass="25319">MLNYIEQEHIEVCQLEISNENIIHYQPHHAVKKAKLNKTKFRIVFDASSYDPRMPSLNDTLQVGPNPLPETFGCLLRFRIQEFAITGDVQQAFLRLSLHKKDKDALRFVWYNLLQNKTFPNEITTYRFTHLPFGLACSPFLLCAVTRELASKHMKIFPTAAPMMDKNLYMDDFVASVETEPQIITLHRELTDLMLLIKILMHKWATNSLMLQNLLRI</sequence>
<evidence type="ECO:0000313" key="2">
    <source>
        <dbReference type="EMBL" id="GFS66161.1"/>
    </source>
</evidence>
<keyword evidence="3" id="KW-1185">Reference proteome</keyword>
<organism evidence="2 3">
    <name type="scientific">Trichonephila inaurata madagascariensis</name>
    <dbReference type="NCBI Taxonomy" id="2747483"/>
    <lineage>
        <taxon>Eukaryota</taxon>
        <taxon>Metazoa</taxon>
        <taxon>Ecdysozoa</taxon>
        <taxon>Arthropoda</taxon>
        <taxon>Chelicerata</taxon>
        <taxon>Arachnida</taxon>
        <taxon>Araneae</taxon>
        <taxon>Araneomorphae</taxon>
        <taxon>Entelegynae</taxon>
        <taxon>Araneoidea</taxon>
        <taxon>Nephilidae</taxon>
        <taxon>Trichonephila</taxon>
        <taxon>Trichonephila inaurata</taxon>
    </lineage>
</organism>
<comment type="caution">
    <text evidence="2">The sequence shown here is derived from an EMBL/GenBank/DDBJ whole genome shotgun (WGS) entry which is preliminary data.</text>
</comment>
<dbReference type="InterPro" id="IPR043128">
    <property type="entry name" value="Rev_trsase/Diguanyl_cyclase"/>
</dbReference>
<reference evidence="2" key="1">
    <citation type="submission" date="2020-08" db="EMBL/GenBank/DDBJ databases">
        <title>Multicomponent nature underlies the extraordinary mechanical properties of spider dragline silk.</title>
        <authorList>
            <person name="Kono N."/>
            <person name="Nakamura H."/>
            <person name="Mori M."/>
            <person name="Yoshida Y."/>
            <person name="Ohtoshi R."/>
            <person name="Malay A.D."/>
            <person name="Moran D.A.P."/>
            <person name="Tomita M."/>
            <person name="Numata K."/>
            <person name="Arakawa K."/>
        </authorList>
    </citation>
    <scope>NUCLEOTIDE SEQUENCE</scope>
</reference>
<dbReference type="Gene3D" id="3.10.10.10">
    <property type="entry name" value="HIV Type 1 Reverse Transcriptase, subunit A, domain 1"/>
    <property type="match status" value="1"/>
</dbReference>
<name>A0A8X6JFF2_9ARAC</name>
<dbReference type="AlphaFoldDB" id="A0A8X6JFF2"/>
<dbReference type="InterPro" id="IPR000477">
    <property type="entry name" value="RT_dom"/>
</dbReference>
<gene>
    <name evidence="2" type="primary">X975_21762</name>
    <name evidence="2" type="ORF">TNIN_195141</name>
</gene>
<dbReference type="InterPro" id="IPR043502">
    <property type="entry name" value="DNA/RNA_pol_sf"/>
</dbReference>
<dbReference type="PANTHER" id="PTHR47331:SF1">
    <property type="entry name" value="GAG-LIKE PROTEIN"/>
    <property type="match status" value="1"/>
</dbReference>
<dbReference type="SUPFAM" id="SSF56672">
    <property type="entry name" value="DNA/RNA polymerases"/>
    <property type="match status" value="1"/>
</dbReference>
<evidence type="ECO:0000313" key="3">
    <source>
        <dbReference type="Proteomes" id="UP000886998"/>
    </source>
</evidence>
<accession>A0A8X6JFF2</accession>
<protein>
    <submittedName>
        <fullName evidence="2">Integrase catalytic domain-containing protein</fullName>
    </submittedName>
</protein>
<dbReference type="Proteomes" id="UP000886998">
    <property type="component" value="Unassembled WGS sequence"/>
</dbReference>
<dbReference type="Pfam" id="PF00078">
    <property type="entry name" value="RVT_1"/>
    <property type="match status" value="1"/>
</dbReference>
<feature type="domain" description="Reverse transcriptase" evidence="1">
    <location>
        <begin position="79"/>
        <end position="191"/>
    </location>
</feature>
<dbReference type="EMBL" id="BMAV01028230">
    <property type="protein sequence ID" value="GFS66161.1"/>
    <property type="molecule type" value="Genomic_DNA"/>
</dbReference>
<dbReference type="GO" id="GO:0071897">
    <property type="term" value="P:DNA biosynthetic process"/>
    <property type="evidence" value="ECO:0007669"/>
    <property type="project" value="UniProtKB-ARBA"/>
</dbReference>
<dbReference type="OrthoDB" id="6431949at2759"/>
<dbReference type="Gene3D" id="3.30.70.270">
    <property type="match status" value="1"/>
</dbReference>
<proteinExistence type="predicted"/>